<reference evidence="4" key="1">
    <citation type="submission" date="2025-08" db="UniProtKB">
        <authorList>
            <consortium name="RefSeq"/>
        </authorList>
    </citation>
    <scope>IDENTIFICATION</scope>
    <source>
        <tissue evidence="4">Leaf</tissue>
    </source>
</reference>
<accession>A0ABM3HFF7</accession>
<dbReference type="PANTHER" id="PTHR11926">
    <property type="entry name" value="GLUCOSYL/GLUCURONOSYL TRANSFERASES"/>
    <property type="match status" value="1"/>
</dbReference>
<comment type="similarity">
    <text evidence="1">Belongs to the UDP-glycosyltransferase family.</text>
</comment>
<evidence type="ECO:0000256" key="2">
    <source>
        <dbReference type="ARBA" id="ARBA00022676"/>
    </source>
</evidence>
<dbReference type="Proteomes" id="UP000827889">
    <property type="component" value="Chromosome 5"/>
</dbReference>
<keyword evidence="2" id="KW-0808">Transferase</keyword>
<gene>
    <name evidence="4" type="primary">LOC125315165</name>
</gene>
<dbReference type="RefSeq" id="XP_048135334.1">
    <property type="nucleotide sequence ID" value="XM_048279377.1"/>
</dbReference>
<proteinExistence type="inferred from homology"/>
<organism evidence="3 4">
    <name type="scientific">Rhodamnia argentea</name>
    <dbReference type="NCBI Taxonomy" id="178133"/>
    <lineage>
        <taxon>Eukaryota</taxon>
        <taxon>Viridiplantae</taxon>
        <taxon>Streptophyta</taxon>
        <taxon>Embryophyta</taxon>
        <taxon>Tracheophyta</taxon>
        <taxon>Spermatophyta</taxon>
        <taxon>Magnoliopsida</taxon>
        <taxon>eudicotyledons</taxon>
        <taxon>Gunneridae</taxon>
        <taxon>Pentapetalae</taxon>
        <taxon>rosids</taxon>
        <taxon>malvids</taxon>
        <taxon>Myrtales</taxon>
        <taxon>Myrtaceae</taxon>
        <taxon>Myrtoideae</taxon>
        <taxon>Myrteae</taxon>
        <taxon>Australasian group</taxon>
        <taxon>Rhodamnia</taxon>
    </lineage>
</organism>
<evidence type="ECO:0000313" key="3">
    <source>
        <dbReference type="Proteomes" id="UP000827889"/>
    </source>
</evidence>
<dbReference type="PANTHER" id="PTHR11926:SF1374">
    <property type="entry name" value="UDP-GLYCOSYLTRANSFERASE 76F1-RELATED"/>
    <property type="match status" value="1"/>
</dbReference>
<name>A0ABM3HFF7_9MYRT</name>
<sequence>MEFPPLLVRDIPVIKSQMMFRLFDNLTKVIKSSSGVICNTFEELEHPALTLAQEVLSVPVFLIGPFHKCCLTSSSSSLTAEDRSCISWLDGQPLKSVIYMSFGSVAVVSEAEISEIELGLADSDQPFL</sequence>
<keyword evidence="2" id="KW-0328">Glycosyltransferase</keyword>
<keyword evidence="3" id="KW-1185">Reference proteome</keyword>
<dbReference type="Gene3D" id="3.40.50.2000">
    <property type="entry name" value="Glycogen Phosphorylase B"/>
    <property type="match status" value="2"/>
</dbReference>
<protein>
    <submittedName>
        <fullName evidence="4">UDP-glycosyltransferase 76C2-like</fullName>
    </submittedName>
</protein>
<evidence type="ECO:0000256" key="1">
    <source>
        <dbReference type="ARBA" id="ARBA00009995"/>
    </source>
</evidence>
<evidence type="ECO:0000313" key="4">
    <source>
        <dbReference type="RefSeq" id="XP_048135334.1"/>
    </source>
</evidence>
<dbReference type="SUPFAM" id="SSF53756">
    <property type="entry name" value="UDP-Glycosyltransferase/glycogen phosphorylase"/>
    <property type="match status" value="1"/>
</dbReference>
<dbReference type="GeneID" id="125315165"/>